<feature type="transmembrane region" description="Helical" evidence="1">
    <location>
        <begin position="54"/>
        <end position="76"/>
    </location>
</feature>
<reference evidence="2 3" key="1">
    <citation type="submission" date="2017-03" db="EMBL/GenBank/DDBJ databases">
        <title>Genome sequence of Clostridium oryzae DSM 28571.</title>
        <authorList>
            <person name="Poehlein A."/>
            <person name="Daniel R."/>
        </authorList>
    </citation>
    <scope>NUCLEOTIDE SEQUENCE [LARGE SCALE GENOMIC DNA]</scope>
    <source>
        <strain evidence="2 3">DSM 28571</strain>
    </source>
</reference>
<accession>A0A1V4IDG7</accession>
<organism evidence="2 3">
    <name type="scientific">Clostridium oryzae</name>
    <dbReference type="NCBI Taxonomy" id="1450648"/>
    <lineage>
        <taxon>Bacteria</taxon>
        <taxon>Bacillati</taxon>
        <taxon>Bacillota</taxon>
        <taxon>Clostridia</taxon>
        <taxon>Eubacteriales</taxon>
        <taxon>Clostridiaceae</taxon>
        <taxon>Clostridium</taxon>
    </lineage>
</organism>
<feature type="transmembrane region" description="Helical" evidence="1">
    <location>
        <begin position="15"/>
        <end position="34"/>
    </location>
</feature>
<dbReference type="EMBL" id="MZGV01000065">
    <property type="protein sequence ID" value="OPJ58048.1"/>
    <property type="molecule type" value="Genomic_DNA"/>
</dbReference>
<evidence type="ECO:0000313" key="2">
    <source>
        <dbReference type="EMBL" id="OPJ58048.1"/>
    </source>
</evidence>
<evidence type="ECO:0000256" key="1">
    <source>
        <dbReference type="SAM" id="Phobius"/>
    </source>
</evidence>
<dbReference type="AlphaFoldDB" id="A0A1V4IDG7"/>
<keyword evidence="3" id="KW-1185">Reference proteome</keyword>
<proteinExistence type="predicted"/>
<gene>
    <name evidence="2" type="ORF">CLORY_37900</name>
</gene>
<sequence>MLHSFQTGGKTVKEALIIVLIVVGVCVSWSKMLLSIANKNSKKPIIKSTKTSRYLLAVINIVLLLAMVYLVVKYIMGG</sequence>
<comment type="caution">
    <text evidence="2">The sequence shown here is derived from an EMBL/GenBank/DDBJ whole genome shotgun (WGS) entry which is preliminary data.</text>
</comment>
<keyword evidence="1" id="KW-0472">Membrane</keyword>
<dbReference type="STRING" id="1450648.CLORY_37900"/>
<keyword evidence="1" id="KW-0812">Transmembrane</keyword>
<evidence type="ECO:0000313" key="3">
    <source>
        <dbReference type="Proteomes" id="UP000190080"/>
    </source>
</evidence>
<dbReference type="Proteomes" id="UP000190080">
    <property type="component" value="Unassembled WGS sequence"/>
</dbReference>
<protein>
    <submittedName>
        <fullName evidence="2">Uncharacterized protein</fullName>
    </submittedName>
</protein>
<keyword evidence="1" id="KW-1133">Transmembrane helix</keyword>
<name>A0A1V4IDG7_9CLOT</name>